<evidence type="ECO:0000256" key="2">
    <source>
        <dbReference type="ARBA" id="ARBA00022692"/>
    </source>
</evidence>
<reference evidence="6" key="1">
    <citation type="submission" date="2023-02" db="EMBL/GenBank/DDBJ databases">
        <authorList>
            <person name="Whidbey C."/>
        </authorList>
    </citation>
    <scope>NUCLEOTIDE SEQUENCE</scope>
    <source>
        <strain evidence="6">VSI11</strain>
    </source>
</reference>
<evidence type="ECO:0000256" key="5">
    <source>
        <dbReference type="SAM" id="Phobius"/>
    </source>
</evidence>
<dbReference type="EMBL" id="CP118083">
    <property type="protein sequence ID" value="WEB54480.1"/>
    <property type="molecule type" value="Genomic_DNA"/>
</dbReference>
<comment type="subcellular location">
    <subcellularLocation>
        <location evidence="1">Membrane</location>
        <topology evidence="1">Multi-pass membrane protein</topology>
    </subcellularLocation>
</comment>
<proteinExistence type="predicted"/>
<organism evidence="6 7">
    <name type="scientific">Bifidobacterium breve</name>
    <dbReference type="NCBI Taxonomy" id="1685"/>
    <lineage>
        <taxon>Bacteria</taxon>
        <taxon>Bacillati</taxon>
        <taxon>Actinomycetota</taxon>
        <taxon>Actinomycetes</taxon>
        <taxon>Bifidobacteriales</taxon>
        <taxon>Bifidobacteriaceae</taxon>
        <taxon>Bifidobacterium</taxon>
    </lineage>
</organism>
<dbReference type="AlphaFoldDB" id="A0AAX3NLG7"/>
<gene>
    <name evidence="6" type="ORF">PUW55_09890</name>
</gene>
<name>A0AAX3NLG7_BIFBR</name>
<evidence type="ECO:0000313" key="6">
    <source>
        <dbReference type="EMBL" id="WEB54480.1"/>
    </source>
</evidence>
<dbReference type="GO" id="GO:0016020">
    <property type="term" value="C:membrane"/>
    <property type="evidence" value="ECO:0007669"/>
    <property type="project" value="UniProtKB-SubCell"/>
</dbReference>
<evidence type="ECO:0000256" key="1">
    <source>
        <dbReference type="ARBA" id="ARBA00004141"/>
    </source>
</evidence>
<evidence type="ECO:0000256" key="4">
    <source>
        <dbReference type="ARBA" id="ARBA00023136"/>
    </source>
</evidence>
<accession>A0AAX3NLG7</accession>
<evidence type="ECO:0000313" key="7">
    <source>
        <dbReference type="Proteomes" id="UP001219009"/>
    </source>
</evidence>
<feature type="transmembrane region" description="Helical" evidence="5">
    <location>
        <begin position="40"/>
        <end position="61"/>
    </location>
</feature>
<evidence type="ECO:0000256" key="3">
    <source>
        <dbReference type="ARBA" id="ARBA00022989"/>
    </source>
</evidence>
<dbReference type="Proteomes" id="UP001219009">
    <property type="component" value="Chromosome"/>
</dbReference>
<keyword evidence="4 5" id="KW-0472">Membrane</keyword>
<protein>
    <submittedName>
        <fullName evidence="6">Maltose ABC transporter permease</fullName>
    </submittedName>
</protein>
<dbReference type="SUPFAM" id="SSF161098">
    <property type="entry name" value="MetI-like"/>
    <property type="match status" value="1"/>
</dbReference>
<sequence>MAISSGMRICTQTDFLVDRAPPHAIAPQVAAFFAAQTNNIGTGAAAALLAALPVIIAYLFLQRYFIAGMVAGVEKTLFKCSTTLNKYRHKE</sequence>
<keyword evidence="2 5" id="KW-0812">Transmembrane</keyword>
<keyword evidence="3 5" id="KW-1133">Transmembrane helix</keyword>
<dbReference type="GeneID" id="29242191"/>
<dbReference type="RefSeq" id="WP_223261670.1">
    <property type="nucleotide sequence ID" value="NZ_BCXM01000008.1"/>
</dbReference>
<dbReference type="InterPro" id="IPR035906">
    <property type="entry name" value="MetI-like_sf"/>
</dbReference>